<proteinExistence type="predicted"/>
<gene>
    <name evidence="2" type="ORF">TTAC_LOCUS5036</name>
</gene>
<sequence length="114" mass="13180">MGAAFSGGFLLPTIITFLYTKVPKSEVIRNAWSCVQEIDNPLIPWPEVFTREKKPALSEVRRALASLRHLTWMLVTFNFIVYLGFWQIPGHAIQKLNFGWFLYYVGAFVMHEIS</sequence>
<organism evidence="2 3">
    <name type="scientific">Hydatigena taeniaeformis</name>
    <name type="common">Feline tapeworm</name>
    <name type="synonym">Taenia taeniaeformis</name>
    <dbReference type="NCBI Taxonomy" id="6205"/>
    <lineage>
        <taxon>Eukaryota</taxon>
        <taxon>Metazoa</taxon>
        <taxon>Spiralia</taxon>
        <taxon>Lophotrochozoa</taxon>
        <taxon>Platyhelminthes</taxon>
        <taxon>Cestoda</taxon>
        <taxon>Eucestoda</taxon>
        <taxon>Cyclophyllidea</taxon>
        <taxon>Taeniidae</taxon>
        <taxon>Hydatigera</taxon>
    </lineage>
</organism>
<dbReference type="OrthoDB" id="10049971at2759"/>
<keyword evidence="1" id="KW-0472">Membrane</keyword>
<keyword evidence="1" id="KW-1133">Transmembrane helix</keyword>
<protein>
    <submittedName>
        <fullName evidence="2">Uncharacterized protein</fullName>
    </submittedName>
</protein>
<feature type="transmembrane region" description="Helical" evidence="1">
    <location>
        <begin position="70"/>
        <end position="88"/>
    </location>
</feature>
<name>A0A3P7ES38_HYDTA</name>
<reference evidence="2 3" key="1">
    <citation type="submission" date="2018-11" db="EMBL/GenBank/DDBJ databases">
        <authorList>
            <consortium name="Pathogen Informatics"/>
        </authorList>
    </citation>
    <scope>NUCLEOTIDE SEQUENCE [LARGE SCALE GENOMIC DNA]</scope>
</reference>
<dbReference type="AlphaFoldDB" id="A0A3P7ES38"/>
<evidence type="ECO:0000256" key="1">
    <source>
        <dbReference type="SAM" id="Phobius"/>
    </source>
</evidence>
<evidence type="ECO:0000313" key="2">
    <source>
        <dbReference type="EMBL" id="VDM26120.1"/>
    </source>
</evidence>
<accession>A0A3P7ES38</accession>
<dbReference type="Proteomes" id="UP000274429">
    <property type="component" value="Unassembled WGS sequence"/>
</dbReference>
<keyword evidence="3" id="KW-1185">Reference proteome</keyword>
<evidence type="ECO:0000313" key="3">
    <source>
        <dbReference type="Proteomes" id="UP000274429"/>
    </source>
</evidence>
<keyword evidence="1" id="KW-0812">Transmembrane</keyword>
<dbReference type="EMBL" id="UYWX01006023">
    <property type="protein sequence ID" value="VDM26120.1"/>
    <property type="molecule type" value="Genomic_DNA"/>
</dbReference>